<keyword evidence="8 13" id="KW-0472">Membrane</keyword>
<dbReference type="Proteomes" id="UP000694387">
    <property type="component" value="Chromosome 8"/>
</dbReference>
<evidence type="ECO:0000313" key="16">
    <source>
        <dbReference type="Ensembl" id="ENSEASP00005021446.2"/>
    </source>
</evidence>
<evidence type="ECO:0000256" key="14">
    <source>
        <dbReference type="SAM" id="Phobius"/>
    </source>
</evidence>
<sequence length="319" mass="37371">MSIFMTVAVVEIIMGILRNGLFRLANLIDWNQKISLADFILTCLAISRITQLLVLLFESFMLGQPSCFYATYKLAKPITLLWRMTNHLTTWFATCLSIFYLLKIAHFSHSLFLWLKWRMNRVVLVIFVFSLLFLIFDFLLLETFNDLFFNICKIDQSNLTLYLDERKILYVKTQILLSLTYFIPIALSLISLLLLFLSLGRHSRNLKLNSMGSRDSSTEAHKRAMKMVMSFLFLFVVHCFFTQLTHWILMFCNSKFTKFVLLALYVFPSGHAFILILGNNKLRQTALKVLWHLKNTGRKQEEFKSKKIILTIEAHKIFS</sequence>
<name>A0A8C4M562_EQUAS</name>
<feature type="transmembrane region" description="Helical" evidence="14">
    <location>
        <begin position="6"/>
        <end position="24"/>
    </location>
</feature>
<comment type="subcellular location">
    <subcellularLocation>
        <location evidence="1 13">Membrane</location>
        <topology evidence="1 13">Multi-pass membrane protein</topology>
    </subcellularLocation>
</comment>
<dbReference type="Ensembl" id="ENSEAST00005023281.2">
    <property type="protein sequence ID" value="ENSEASP00005021446.2"/>
    <property type="gene ID" value="ENSEASG00005014690.2"/>
</dbReference>
<dbReference type="GO" id="GO:0016020">
    <property type="term" value="C:membrane"/>
    <property type="evidence" value="ECO:0007669"/>
    <property type="project" value="UniProtKB-SubCell"/>
</dbReference>
<keyword evidence="10 13" id="KW-0807">Transducer</keyword>
<evidence type="ECO:0000256" key="10">
    <source>
        <dbReference type="ARBA" id="ARBA00023224"/>
    </source>
</evidence>
<keyword evidence="5 13" id="KW-0812">Transmembrane</keyword>
<reference evidence="16" key="3">
    <citation type="submission" date="2025-09" db="UniProtKB">
        <authorList>
            <consortium name="Ensembl"/>
        </authorList>
    </citation>
    <scope>IDENTIFICATION</scope>
</reference>
<comment type="similarity">
    <text evidence="2 12">Belongs to the G-protein coupled receptor T2R family.</text>
</comment>
<feature type="transmembrane region" description="Helical" evidence="14">
    <location>
        <begin position="175"/>
        <end position="197"/>
    </location>
</feature>
<feature type="transmembrane region" description="Helical" evidence="14">
    <location>
        <begin position="256"/>
        <end position="278"/>
    </location>
</feature>
<reference evidence="16" key="2">
    <citation type="submission" date="2025-08" db="UniProtKB">
        <authorList>
            <consortium name="Ensembl"/>
        </authorList>
    </citation>
    <scope>IDENTIFICATION</scope>
</reference>
<keyword evidence="9 13" id="KW-0675">Receptor</keyword>
<evidence type="ECO:0000313" key="17">
    <source>
        <dbReference type="Proteomes" id="UP000694387"/>
    </source>
</evidence>
<evidence type="ECO:0000256" key="4">
    <source>
        <dbReference type="ARBA" id="ARBA00022606"/>
    </source>
</evidence>
<feature type="transmembrane region" description="Helical" evidence="14">
    <location>
        <begin position="231"/>
        <end position="250"/>
    </location>
</feature>
<evidence type="ECO:0000256" key="12">
    <source>
        <dbReference type="RuleBase" id="RU004423"/>
    </source>
</evidence>
<keyword evidence="7 13" id="KW-0297">G-protein coupled receptor</keyword>
<keyword evidence="4 13" id="KW-0716">Sensory transduction</keyword>
<feature type="transmembrane region" description="Helical" evidence="14">
    <location>
        <begin position="122"/>
        <end position="141"/>
    </location>
</feature>
<evidence type="ECO:0000256" key="9">
    <source>
        <dbReference type="ARBA" id="ARBA00023170"/>
    </source>
</evidence>
<dbReference type="GeneTree" id="ENSGT01150000286975"/>
<protein>
    <recommendedName>
        <fullName evidence="13">Taste receptor type 2</fullName>
    </recommendedName>
</protein>
<evidence type="ECO:0000256" key="6">
    <source>
        <dbReference type="ARBA" id="ARBA00022989"/>
    </source>
</evidence>
<evidence type="ECO:0000256" key="13">
    <source>
        <dbReference type="RuleBase" id="RU004424"/>
    </source>
</evidence>
<dbReference type="PANTHER" id="PTHR11394:SF70">
    <property type="entry name" value="TASTE RECEPTOR TYPE 2 MEMBER 42"/>
    <property type="match status" value="1"/>
</dbReference>
<evidence type="ECO:0000259" key="15">
    <source>
        <dbReference type="PROSITE" id="PS50262"/>
    </source>
</evidence>
<evidence type="ECO:0000256" key="5">
    <source>
        <dbReference type="ARBA" id="ARBA00022692"/>
    </source>
</evidence>
<evidence type="ECO:0000256" key="7">
    <source>
        <dbReference type="ARBA" id="ARBA00023040"/>
    </source>
</evidence>
<accession>A0A8C4M562</accession>
<keyword evidence="17" id="KW-1185">Reference proteome</keyword>
<evidence type="ECO:0000256" key="11">
    <source>
        <dbReference type="ARBA" id="ARBA00024847"/>
    </source>
</evidence>
<dbReference type="Pfam" id="PF05296">
    <property type="entry name" value="TAS2R"/>
    <property type="match status" value="1"/>
</dbReference>
<proteinExistence type="inferred from homology"/>
<keyword evidence="6 14" id="KW-1133">Transmembrane helix</keyword>
<reference evidence="16 17" key="1">
    <citation type="journal article" date="2020" name="Nat. Commun.">
        <title>Donkey genomes provide new insights into domestication and selection for coat color.</title>
        <authorList>
            <person name="Wang"/>
            <person name="C."/>
            <person name="Li"/>
            <person name="H."/>
            <person name="Guo"/>
            <person name="Y."/>
            <person name="Huang"/>
            <person name="J."/>
            <person name="Sun"/>
            <person name="Y."/>
            <person name="Min"/>
            <person name="J."/>
            <person name="Wang"/>
            <person name="J."/>
            <person name="Fang"/>
            <person name="X."/>
            <person name="Zhao"/>
            <person name="Z."/>
            <person name="Wang"/>
            <person name="S."/>
            <person name="Zhang"/>
            <person name="Y."/>
            <person name="Liu"/>
            <person name="Q."/>
            <person name="Jiang"/>
            <person name="Q."/>
            <person name="Wang"/>
            <person name="X."/>
            <person name="Guo"/>
            <person name="Y."/>
            <person name="Yang"/>
            <person name="C."/>
            <person name="Wang"/>
            <person name="Y."/>
            <person name="Tian"/>
            <person name="F."/>
            <person name="Zhuang"/>
            <person name="G."/>
            <person name="Fan"/>
            <person name="Y."/>
            <person name="Gao"/>
            <person name="Q."/>
            <person name="Li"/>
            <person name="Y."/>
            <person name="Ju"/>
            <person name="Z."/>
            <person name="Li"/>
            <person name="J."/>
            <person name="Li"/>
            <person name="R."/>
            <person name="Hou"/>
            <person name="M."/>
            <person name="Yang"/>
            <person name="G."/>
            <person name="Liu"/>
            <person name="G."/>
            <person name="Liu"/>
            <person name="W."/>
            <person name="Guo"/>
            <person name="J."/>
            <person name="Pan"/>
            <person name="S."/>
            <person name="Fan"/>
            <person name="G."/>
            <person name="Zhang"/>
            <person name="W."/>
            <person name="Zhang"/>
            <person name="R."/>
            <person name="Yu"/>
            <person name="J."/>
            <person name="Zhang"/>
            <person name="X."/>
            <person name="Yin"/>
            <person name="Q."/>
            <person name="Ji"/>
            <person name="C."/>
            <person name="Jin"/>
            <person name="Y."/>
            <person name="Yue"/>
            <person name="G."/>
            <person name="Liu"/>
            <person name="M."/>
            <person name="Xu"/>
            <person name="J."/>
            <person name="Liu"/>
            <person name="S."/>
            <person name="Jordana"/>
            <person name="J."/>
            <person name="Noce"/>
            <person name="A."/>
            <person name="Amills"/>
            <person name="M."/>
            <person name="Wu"/>
            <person name="D.D."/>
            <person name="Li"/>
            <person name="S."/>
            <person name="Zhou"/>
            <person name="X. and Zhong"/>
            <person name="J."/>
        </authorList>
    </citation>
    <scope>NUCLEOTIDE SEQUENCE [LARGE SCALE GENOMIC DNA]</scope>
</reference>
<evidence type="ECO:0000256" key="8">
    <source>
        <dbReference type="ARBA" id="ARBA00023136"/>
    </source>
</evidence>
<evidence type="ECO:0000256" key="2">
    <source>
        <dbReference type="ARBA" id="ARBA00007376"/>
    </source>
</evidence>
<keyword evidence="3 13" id="KW-0919">Taste</keyword>
<dbReference type="FunFam" id="1.20.1070.10:FF:000042">
    <property type="entry name" value="Taste receptor type 2 member 7"/>
    <property type="match status" value="1"/>
</dbReference>
<feature type="transmembrane region" description="Helical" evidence="14">
    <location>
        <begin position="91"/>
        <end position="115"/>
    </location>
</feature>
<dbReference type="PANTHER" id="PTHR11394">
    <property type="entry name" value="TASTE RECEPTOR TYPE 2"/>
    <property type="match status" value="1"/>
</dbReference>
<dbReference type="GO" id="GO:0033038">
    <property type="term" value="F:bitter taste receptor activity"/>
    <property type="evidence" value="ECO:0007669"/>
    <property type="project" value="InterPro"/>
</dbReference>
<dbReference type="AlphaFoldDB" id="A0A8C4M562"/>
<feature type="transmembrane region" description="Helical" evidence="14">
    <location>
        <begin position="36"/>
        <end position="57"/>
    </location>
</feature>
<dbReference type="InterPro" id="IPR017452">
    <property type="entry name" value="GPCR_Rhodpsn_7TM"/>
</dbReference>
<evidence type="ECO:0000256" key="3">
    <source>
        <dbReference type="ARBA" id="ARBA00022480"/>
    </source>
</evidence>
<evidence type="ECO:0000256" key="1">
    <source>
        <dbReference type="ARBA" id="ARBA00004141"/>
    </source>
</evidence>
<dbReference type="InterPro" id="IPR007960">
    <property type="entry name" value="TAS2R"/>
</dbReference>
<feature type="domain" description="G-protein coupled receptors family 1 profile" evidence="15">
    <location>
        <begin position="34"/>
        <end position="237"/>
    </location>
</feature>
<dbReference type="SUPFAM" id="SSF81321">
    <property type="entry name" value="Family A G protein-coupled receptor-like"/>
    <property type="match status" value="1"/>
</dbReference>
<gene>
    <name evidence="16" type="primary">TAS2R42</name>
</gene>
<dbReference type="GO" id="GO:0004930">
    <property type="term" value="F:G protein-coupled receptor activity"/>
    <property type="evidence" value="ECO:0007669"/>
    <property type="project" value="UniProtKB-KW"/>
</dbReference>
<dbReference type="PROSITE" id="PS50262">
    <property type="entry name" value="G_PROTEIN_RECEP_F1_2"/>
    <property type="match status" value="1"/>
</dbReference>
<dbReference type="Gene3D" id="1.20.1070.10">
    <property type="entry name" value="Rhodopsin 7-helix transmembrane proteins"/>
    <property type="match status" value="1"/>
</dbReference>
<organism evidence="16 17">
    <name type="scientific">Equus asinus</name>
    <name type="common">Donkey</name>
    <name type="synonym">Equus africanus asinus</name>
    <dbReference type="NCBI Taxonomy" id="9793"/>
    <lineage>
        <taxon>Eukaryota</taxon>
        <taxon>Metazoa</taxon>
        <taxon>Chordata</taxon>
        <taxon>Craniata</taxon>
        <taxon>Vertebrata</taxon>
        <taxon>Euteleostomi</taxon>
        <taxon>Mammalia</taxon>
        <taxon>Eutheria</taxon>
        <taxon>Laurasiatheria</taxon>
        <taxon>Perissodactyla</taxon>
        <taxon>Equidae</taxon>
        <taxon>Equus</taxon>
    </lineage>
</organism>
<comment type="function">
    <text evidence="11">Receptor that may play a role in the perception of bitterness and is gustducin-linked. May play a role in sensing the chemical composition of the gastrointestinal content. The activity of this receptor may stimulate alpha gustducin, mediate PLC-beta-2 activation and lead to the gating of TRPM5.</text>
</comment>
<dbReference type="CDD" id="cd15024">
    <property type="entry name" value="7tm_TAS2R42"/>
    <property type="match status" value="1"/>
</dbReference>